<accession>A0A1B8Z8G8</accession>
<dbReference type="AlphaFoldDB" id="A0A1B8Z8G8"/>
<gene>
    <name evidence="1" type="ORF">BBI01_20725</name>
</gene>
<keyword evidence="2" id="KW-1185">Reference proteome</keyword>
<evidence type="ECO:0000313" key="2">
    <source>
        <dbReference type="Proteomes" id="UP000092651"/>
    </source>
</evidence>
<organism evidence="1 2">
    <name type="scientific">Chryseobacterium artocarpi</name>
    <dbReference type="NCBI Taxonomy" id="1414727"/>
    <lineage>
        <taxon>Bacteria</taxon>
        <taxon>Pseudomonadati</taxon>
        <taxon>Bacteroidota</taxon>
        <taxon>Flavobacteriia</taxon>
        <taxon>Flavobacteriales</taxon>
        <taxon>Weeksellaceae</taxon>
        <taxon>Chryseobacterium group</taxon>
        <taxon>Chryseobacterium</taxon>
    </lineage>
</organism>
<reference evidence="1 2" key="1">
    <citation type="submission" date="2016-07" db="EMBL/GenBank/DDBJ databases">
        <authorList>
            <person name="Jeong J.-J."/>
            <person name="Kim D.W."/>
            <person name="Sang M.K."/>
            <person name="Choi I.-G."/>
            <person name="Kim K.D."/>
        </authorList>
    </citation>
    <scope>NUCLEOTIDE SEQUENCE [LARGE SCALE GENOMIC DNA]</scope>
    <source>
        <strain evidence="1 2">UTM-3</strain>
    </source>
</reference>
<dbReference type="Proteomes" id="UP000092651">
    <property type="component" value="Unassembled WGS sequence"/>
</dbReference>
<protein>
    <submittedName>
        <fullName evidence="1">Uncharacterized protein</fullName>
    </submittedName>
</protein>
<proteinExistence type="predicted"/>
<dbReference type="EMBL" id="MAYH01000051">
    <property type="protein sequence ID" value="OCA67918.1"/>
    <property type="molecule type" value="Genomic_DNA"/>
</dbReference>
<evidence type="ECO:0000313" key="1">
    <source>
        <dbReference type="EMBL" id="OCA67918.1"/>
    </source>
</evidence>
<comment type="caution">
    <text evidence="1">The sequence shown here is derived from an EMBL/GenBank/DDBJ whole genome shotgun (WGS) entry which is preliminary data.</text>
</comment>
<name>A0A1B8Z8G8_9FLAO</name>
<sequence length="186" mass="22003">MDLLSIFKMQLYLDKNDELSSCTKNDSLYFVFKKNMILKLDTLKKRGNYDLIESVFAPKIEFYAINLSFNKNKNLDDVKKMTKNEANCLGIFSGTFDKYILAIDNKTRRSYRIVGFNSNDFLSFLSDYLEYYNEHNDKKLTSNSFLKNYYVEGIDFKCLYNGLHSDEIDRKKYPCLQRVNDPILIR</sequence>